<dbReference type="GO" id="GO:0005615">
    <property type="term" value="C:extracellular space"/>
    <property type="evidence" value="ECO:0007669"/>
    <property type="project" value="TreeGrafter"/>
</dbReference>
<organism evidence="1 2">
    <name type="scientific">Callosobruchus maculatus</name>
    <name type="common">Southern cowpea weevil</name>
    <name type="synonym">Pulse bruchid</name>
    <dbReference type="NCBI Taxonomy" id="64391"/>
    <lineage>
        <taxon>Eukaryota</taxon>
        <taxon>Metazoa</taxon>
        <taxon>Ecdysozoa</taxon>
        <taxon>Arthropoda</taxon>
        <taxon>Hexapoda</taxon>
        <taxon>Insecta</taxon>
        <taxon>Pterygota</taxon>
        <taxon>Neoptera</taxon>
        <taxon>Endopterygota</taxon>
        <taxon>Coleoptera</taxon>
        <taxon>Polyphaga</taxon>
        <taxon>Cucujiformia</taxon>
        <taxon>Chrysomeloidea</taxon>
        <taxon>Chrysomelidae</taxon>
        <taxon>Bruchinae</taxon>
        <taxon>Bruchini</taxon>
        <taxon>Callosobruchus</taxon>
    </lineage>
</organism>
<dbReference type="OrthoDB" id="6220511at2759"/>
<dbReference type="EMBL" id="CAACVG010008151">
    <property type="protein sequence ID" value="VEN48723.1"/>
    <property type="molecule type" value="Genomic_DNA"/>
</dbReference>
<sequence length="246" mass="28310">MEKAKEKLSNVFHSFSNIMERNSRGVEIGCYSVALVGLTIAMRKVKPFSKFSKPSDIPNHFIHEKRELVGYVSRIEPDGALLMVHHKPLINLPFIQGGHLPVKISGVQVSGLGLSWLQTVVAGNDIKFIPIVKERNFVQCQVFLERESKEKKPQVLNVGESLLKIGFAVIEQPRKPLSEDSSYLTYYHRLQSAEKYALRQRMGLKYYVAPTLELSRRFYHWLRILLEHLVRQLTRTVPRIPKVYVS</sequence>
<evidence type="ECO:0000313" key="1">
    <source>
        <dbReference type="EMBL" id="VEN48723.1"/>
    </source>
</evidence>
<dbReference type="Proteomes" id="UP000410492">
    <property type="component" value="Unassembled WGS sequence"/>
</dbReference>
<keyword evidence="2" id="KW-1185">Reference proteome</keyword>
<dbReference type="InterPro" id="IPR042421">
    <property type="entry name" value="C3orf33-like"/>
</dbReference>
<dbReference type="PANTHER" id="PTHR28434">
    <property type="entry name" value="PROTEIN C3ORF33"/>
    <property type="match status" value="1"/>
</dbReference>
<accession>A0A653CLC5</accession>
<proteinExistence type="predicted"/>
<evidence type="ECO:0000313" key="2">
    <source>
        <dbReference type="Proteomes" id="UP000410492"/>
    </source>
</evidence>
<dbReference type="AlphaFoldDB" id="A0A653CLC5"/>
<dbReference type="PANTHER" id="PTHR28434:SF1">
    <property type="entry name" value="PROTEIN C3ORF33"/>
    <property type="match status" value="1"/>
</dbReference>
<reference evidence="1 2" key="1">
    <citation type="submission" date="2019-01" db="EMBL/GenBank/DDBJ databases">
        <authorList>
            <person name="Sayadi A."/>
        </authorList>
    </citation>
    <scope>NUCLEOTIDE SEQUENCE [LARGE SCALE GENOMIC DNA]</scope>
</reference>
<protein>
    <submittedName>
        <fullName evidence="1">Uncharacterized protein</fullName>
    </submittedName>
</protein>
<name>A0A653CLC5_CALMS</name>
<gene>
    <name evidence="1" type="ORF">CALMAC_LOCUS10069</name>
</gene>